<protein>
    <submittedName>
        <fullName evidence="2">Outer membrane protein assembly factor BamC</fullName>
    </submittedName>
</protein>
<dbReference type="Pfam" id="PF06804">
    <property type="entry name" value="Lipoprotein_18"/>
    <property type="match status" value="1"/>
</dbReference>
<proteinExistence type="predicted"/>
<name>A0ABT1U0B6_9GAMM</name>
<accession>A0ABT1U0B6</accession>
<keyword evidence="3" id="KW-1185">Reference proteome</keyword>
<dbReference type="Proteomes" id="UP001524586">
    <property type="component" value="Unassembled WGS sequence"/>
</dbReference>
<evidence type="ECO:0000313" key="3">
    <source>
        <dbReference type="Proteomes" id="UP001524586"/>
    </source>
</evidence>
<evidence type="ECO:0000256" key="1">
    <source>
        <dbReference type="SAM" id="MobiDB-lite"/>
    </source>
</evidence>
<dbReference type="InterPro" id="IPR010653">
    <property type="entry name" value="NlpB/DapX"/>
</dbReference>
<feature type="region of interest" description="Disordered" evidence="1">
    <location>
        <begin position="66"/>
        <end position="129"/>
    </location>
</feature>
<comment type="caution">
    <text evidence="2">The sequence shown here is derived from an EMBL/GenBank/DDBJ whole genome shotgun (WGS) entry which is preliminary data.</text>
</comment>
<gene>
    <name evidence="2" type="primary">bamC</name>
    <name evidence="2" type="ORF">NP596_01300</name>
</gene>
<dbReference type="Gene3D" id="3.30.310.170">
    <property type="entry name" value="Outer membrane protein assembly factor BamC"/>
    <property type="match status" value="1"/>
</dbReference>
<dbReference type="RefSeq" id="WP_256613394.1">
    <property type="nucleotide sequence ID" value="NZ_JANIBK010000003.1"/>
</dbReference>
<feature type="compositionally biased region" description="Low complexity" evidence="1">
    <location>
        <begin position="84"/>
        <end position="93"/>
    </location>
</feature>
<reference evidence="2 3" key="1">
    <citation type="submission" date="2022-07" db="EMBL/GenBank/DDBJ databases">
        <title>Methylomonas rivi sp. nov., Methylomonas rosea sp. nov., Methylomonas aureus sp. nov. and Methylomonas subterranea sp. nov., four novel methanotrophs isolated from a freshwater creek and the deep terrestrial subsurface.</title>
        <authorList>
            <person name="Abin C."/>
            <person name="Sankaranarayanan K."/>
            <person name="Garner C."/>
            <person name="Sindelar R."/>
            <person name="Kotary K."/>
            <person name="Garner R."/>
            <person name="Barclay S."/>
            <person name="Lawson P."/>
            <person name="Krumholz L."/>
        </authorList>
    </citation>
    <scope>NUCLEOTIDE SEQUENCE [LARGE SCALE GENOMIC DNA]</scope>
    <source>
        <strain evidence="2 3">WSC-6</strain>
    </source>
</reference>
<evidence type="ECO:0000313" key="2">
    <source>
        <dbReference type="EMBL" id="MCQ8127076.1"/>
    </source>
</evidence>
<dbReference type="InterPro" id="IPR042268">
    <property type="entry name" value="BamC_C"/>
</dbReference>
<dbReference type="EMBL" id="JANIBK010000003">
    <property type="protein sequence ID" value="MCQ8127076.1"/>
    <property type="molecule type" value="Genomic_DNA"/>
</dbReference>
<feature type="region of interest" description="Disordered" evidence="1">
    <location>
        <begin position="257"/>
        <end position="286"/>
    </location>
</feature>
<dbReference type="PROSITE" id="PS51257">
    <property type="entry name" value="PROKAR_LIPOPROTEIN"/>
    <property type="match status" value="1"/>
</dbReference>
<organism evidence="2 3">
    <name type="scientific">Methylomonas rivi</name>
    <dbReference type="NCBI Taxonomy" id="2952226"/>
    <lineage>
        <taxon>Bacteria</taxon>
        <taxon>Pseudomonadati</taxon>
        <taxon>Pseudomonadota</taxon>
        <taxon>Gammaproteobacteria</taxon>
        <taxon>Methylococcales</taxon>
        <taxon>Methylococcaceae</taxon>
        <taxon>Methylomonas</taxon>
    </lineage>
</organism>
<sequence>MNKNMILRGMAGSLILCGLSACGTIKSWFPDKERDYQFTSEIPELIVPDDLKNKGLAGAIAPEPAVSADEAGTVSDAAASNPEAEAVSLAAAAGPENDRSGVSKAEPPGSETAEINAEPQAVPENAEPQQAALPETHATGGVSSLQIDQAKMQATRMVGRALTRQKVEIVERNIDKGYFYVKYDPNAVEARDESIWDEFNFLFGDDPSQEREYRISVRGVGAQMSEVTVRDEQGKALSTPAANALLKLITEGINQAVDQDKAADEPEQPAAEPVRQPITENPVIHD</sequence>